<organism evidence="11 12">
    <name type="scientific">Drosophila guanche</name>
    <name type="common">Fruit fly</name>
    <dbReference type="NCBI Taxonomy" id="7266"/>
    <lineage>
        <taxon>Eukaryota</taxon>
        <taxon>Metazoa</taxon>
        <taxon>Ecdysozoa</taxon>
        <taxon>Arthropoda</taxon>
        <taxon>Hexapoda</taxon>
        <taxon>Insecta</taxon>
        <taxon>Pterygota</taxon>
        <taxon>Neoptera</taxon>
        <taxon>Endopterygota</taxon>
        <taxon>Diptera</taxon>
        <taxon>Brachycera</taxon>
        <taxon>Muscomorpha</taxon>
        <taxon>Ephydroidea</taxon>
        <taxon>Drosophilidae</taxon>
        <taxon>Drosophila</taxon>
        <taxon>Sophophora</taxon>
    </lineage>
</organism>
<dbReference type="AlphaFoldDB" id="A0A3B0J1H2"/>
<keyword evidence="2" id="KW-1003">Cell membrane</keyword>
<dbReference type="GO" id="GO:0005886">
    <property type="term" value="C:plasma membrane"/>
    <property type="evidence" value="ECO:0007669"/>
    <property type="project" value="UniProtKB-SubCell"/>
</dbReference>
<dbReference type="GO" id="GO:0005549">
    <property type="term" value="F:odorant binding"/>
    <property type="evidence" value="ECO:0007669"/>
    <property type="project" value="InterPro"/>
</dbReference>
<evidence type="ECO:0000313" key="12">
    <source>
        <dbReference type="Proteomes" id="UP000268350"/>
    </source>
</evidence>
<comment type="caution">
    <text evidence="10">Lacks conserved residue(s) required for the propagation of feature annotation.</text>
</comment>
<keyword evidence="4 10" id="KW-0812">Transmembrane</keyword>
<keyword evidence="12" id="KW-1185">Reference proteome</keyword>
<protein>
    <recommendedName>
        <fullName evidence="10">Odorant receptor</fullName>
    </recommendedName>
</protein>
<keyword evidence="5 10" id="KW-0552">Olfaction</keyword>
<comment type="similarity">
    <text evidence="10">Belongs to the insect chemoreceptor superfamily. Heteromeric odorant receptor channel (TC 1.A.69) family.</text>
</comment>
<evidence type="ECO:0000256" key="8">
    <source>
        <dbReference type="ARBA" id="ARBA00023170"/>
    </source>
</evidence>
<dbReference type="EMBL" id="OUUW01000001">
    <property type="protein sequence ID" value="SPP74777.1"/>
    <property type="molecule type" value="Genomic_DNA"/>
</dbReference>
<feature type="transmembrane region" description="Helical" evidence="10">
    <location>
        <begin position="69"/>
        <end position="90"/>
    </location>
</feature>
<evidence type="ECO:0000256" key="7">
    <source>
        <dbReference type="ARBA" id="ARBA00023136"/>
    </source>
</evidence>
<keyword evidence="3 10" id="KW-0716">Sensory transduction</keyword>
<dbReference type="GO" id="GO:0004984">
    <property type="term" value="F:olfactory receptor activity"/>
    <property type="evidence" value="ECO:0007669"/>
    <property type="project" value="InterPro"/>
</dbReference>
<accession>A0A3B0J1H2</accession>
<comment type="subcellular location">
    <subcellularLocation>
        <location evidence="1 10">Cell membrane</location>
        <topology evidence="1 10">Multi-pass membrane protein</topology>
    </subcellularLocation>
</comment>
<name>A0A3B0J1H2_DROGU</name>
<evidence type="ECO:0000313" key="11">
    <source>
        <dbReference type="EMBL" id="SPP74777.1"/>
    </source>
</evidence>
<feature type="transmembrane region" description="Helical" evidence="10">
    <location>
        <begin position="255"/>
        <end position="277"/>
    </location>
</feature>
<dbReference type="InterPro" id="IPR004117">
    <property type="entry name" value="7tm6_olfct_rcpt"/>
</dbReference>
<keyword evidence="9 10" id="KW-0807">Transducer</keyword>
<dbReference type="OrthoDB" id="7548151at2759"/>
<dbReference type="PANTHER" id="PTHR21137:SF35">
    <property type="entry name" value="ODORANT RECEPTOR 19A-RELATED"/>
    <property type="match status" value="1"/>
</dbReference>
<dbReference type="GO" id="GO:0007165">
    <property type="term" value="P:signal transduction"/>
    <property type="evidence" value="ECO:0007669"/>
    <property type="project" value="UniProtKB-KW"/>
</dbReference>
<evidence type="ECO:0000256" key="4">
    <source>
        <dbReference type="ARBA" id="ARBA00022692"/>
    </source>
</evidence>
<evidence type="ECO:0000256" key="1">
    <source>
        <dbReference type="ARBA" id="ARBA00004651"/>
    </source>
</evidence>
<dbReference type="Pfam" id="PF02949">
    <property type="entry name" value="7tm_6"/>
    <property type="match status" value="1"/>
</dbReference>
<evidence type="ECO:0000256" key="3">
    <source>
        <dbReference type="ARBA" id="ARBA00022606"/>
    </source>
</evidence>
<dbReference type="OMA" id="PMLIQFT"/>
<feature type="transmembrane region" description="Helical" evidence="10">
    <location>
        <begin position="284"/>
        <end position="305"/>
    </location>
</feature>
<sequence>MSEEAIDSLSFVKSHWTAWRILGVAHKRVQSFLGLYISYSVVVNVLFTVGYPLHLGLSLFQNRNLTEDILNLTTFATCFACSAKTLLYAYNIGKVARMEQLLRLLDKRASGMEQRAIYGQLKLQLRTILYAFIAIYMLCGLFAELSFISKEERGLMYPAYFPFDWLNSTRNYYIANVYQIVGVSFQLVQNYANDCFPAVVLCLISSHVKMLYSRFETIGRDPTIDAEKQLEDCITDHKRLLELFRCIEGFMSLPMFIQFTIAALNVCISVAALVFFVNEPMARIYLLFYGLAMPLEIFPSCYYGTDNEYWFGRLHYAAFSCNWPVQGRSFKRKMMLFVERSLKRSTAIAGGMLRVHVDSFFATLKMAYSLFTIIIRMRK</sequence>
<evidence type="ECO:0000256" key="5">
    <source>
        <dbReference type="ARBA" id="ARBA00022725"/>
    </source>
</evidence>
<keyword evidence="8 10" id="KW-0675">Receptor</keyword>
<reference evidence="12" key="1">
    <citation type="submission" date="2018-01" db="EMBL/GenBank/DDBJ databases">
        <authorList>
            <person name="Alioto T."/>
            <person name="Alioto T."/>
        </authorList>
    </citation>
    <scope>NUCLEOTIDE SEQUENCE [LARGE SCALE GENOMIC DNA]</scope>
</reference>
<proteinExistence type="inferred from homology"/>
<evidence type="ECO:0000256" key="6">
    <source>
        <dbReference type="ARBA" id="ARBA00022989"/>
    </source>
</evidence>
<dbReference type="Proteomes" id="UP000268350">
    <property type="component" value="Unassembled WGS sequence"/>
</dbReference>
<dbReference type="PANTHER" id="PTHR21137">
    <property type="entry name" value="ODORANT RECEPTOR"/>
    <property type="match status" value="1"/>
</dbReference>
<gene>
    <name evidence="11" type="ORF">DGUA_6G002466</name>
</gene>
<keyword evidence="7 10" id="KW-0472">Membrane</keyword>
<feature type="transmembrane region" description="Helical" evidence="10">
    <location>
        <begin position="128"/>
        <end position="148"/>
    </location>
</feature>
<evidence type="ECO:0000256" key="10">
    <source>
        <dbReference type="RuleBase" id="RU351113"/>
    </source>
</evidence>
<evidence type="ECO:0000256" key="9">
    <source>
        <dbReference type="ARBA" id="ARBA00023224"/>
    </source>
</evidence>
<feature type="transmembrane region" description="Helical" evidence="10">
    <location>
        <begin position="36"/>
        <end position="57"/>
    </location>
</feature>
<feature type="transmembrane region" description="Helical" evidence="10">
    <location>
        <begin position="360"/>
        <end position="377"/>
    </location>
</feature>
<keyword evidence="6 10" id="KW-1133">Transmembrane helix</keyword>
<evidence type="ECO:0000256" key="2">
    <source>
        <dbReference type="ARBA" id="ARBA00022475"/>
    </source>
</evidence>